<name>A0A1W6N4G6_9PROT</name>
<organism evidence="2 3">
    <name type="scientific">Candidatus Nucleicultrix amoebiphila FS5</name>
    <dbReference type="NCBI Taxonomy" id="1414854"/>
    <lineage>
        <taxon>Bacteria</taxon>
        <taxon>Pseudomonadati</taxon>
        <taxon>Pseudomonadota</taxon>
        <taxon>Alphaproteobacteria</taxon>
        <taxon>Holosporales</taxon>
        <taxon>Candidatus Nucleicultricaceae</taxon>
        <taxon>Candidatus Nucleicultrix</taxon>
    </lineage>
</organism>
<evidence type="ECO:0000259" key="1">
    <source>
        <dbReference type="Pfam" id="PF12697"/>
    </source>
</evidence>
<proteinExistence type="predicted"/>
<gene>
    <name evidence="2" type="ORF">GQ61_04910</name>
</gene>
<protein>
    <recommendedName>
        <fullName evidence="1">AB hydrolase-1 domain-containing protein</fullName>
    </recommendedName>
</protein>
<feature type="domain" description="AB hydrolase-1" evidence="1">
    <location>
        <begin position="30"/>
        <end position="269"/>
    </location>
</feature>
<dbReference type="InterPro" id="IPR000073">
    <property type="entry name" value="AB_hydrolase_1"/>
</dbReference>
<accession>A0A1W6N4G6</accession>
<keyword evidence="3" id="KW-1185">Reference proteome</keyword>
<dbReference type="SUPFAM" id="SSF53474">
    <property type="entry name" value="alpha/beta-Hydrolases"/>
    <property type="match status" value="1"/>
</dbReference>
<dbReference type="STRING" id="1414854.GQ61_04910"/>
<dbReference type="AlphaFoldDB" id="A0A1W6N4G6"/>
<sequence>MTLLKSLYDENHTRFQLVKSVPGKSVFNWLFLPGGPGVDSNCFLSLIDTMNVPGNYWLIDLIFNGTNEPYDIPSNAIYKKWGDFLIDAVQKFENPILIGHSFGGYLPLFCPQLEDSLKGFVILNSIPTLHSDLFAKCARENNLPPLSDAQSSFIEEPTLETINALYMSEVPYFFSHENRVQGIEKIVKKLTYCIPTEHWWYKEGAQIYSKITWVPDKTPTLIIGGSDDFITPLGVFEEDARFKRANIKIVTLQKAGHFPWLEHPDVLNATLTDFFNALEGKSAQVSRT</sequence>
<dbReference type="Proteomes" id="UP000237351">
    <property type="component" value="Chromosome"/>
</dbReference>
<dbReference type="RefSeq" id="WP_085784221.1">
    <property type="nucleotide sequence ID" value="NZ_CP008743.1"/>
</dbReference>
<evidence type="ECO:0000313" key="2">
    <source>
        <dbReference type="EMBL" id="ARN84744.1"/>
    </source>
</evidence>
<evidence type="ECO:0000313" key="3">
    <source>
        <dbReference type="Proteomes" id="UP000237351"/>
    </source>
</evidence>
<dbReference type="EMBL" id="CP008743">
    <property type="protein sequence ID" value="ARN84744.1"/>
    <property type="molecule type" value="Genomic_DNA"/>
</dbReference>
<dbReference type="OrthoDB" id="9796770at2"/>
<reference evidence="2 3" key="1">
    <citation type="submission" date="2014-06" db="EMBL/GenBank/DDBJ databases">
        <title>The genome of the endonuclear symbiont Nucleicultrix amoebiphila.</title>
        <authorList>
            <person name="Schulz F."/>
            <person name="Horn M."/>
        </authorList>
    </citation>
    <scope>NUCLEOTIDE SEQUENCE [LARGE SCALE GENOMIC DNA]</scope>
    <source>
        <strain evidence="2 3">FS5</strain>
    </source>
</reference>
<dbReference type="Pfam" id="PF12697">
    <property type="entry name" value="Abhydrolase_6"/>
    <property type="match status" value="1"/>
</dbReference>
<dbReference type="KEGG" id="naf:GQ61_04910"/>
<dbReference type="InterPro" id="IPR029058">
    <property type="entry name" value="AB_hydrolase_fold"/>
</dbReference>
<dbReference type="Gene3D" id="3.40.50.1820">
    <property type="entry name" value="alpha/beta hydrolase"/>
    <property type="match status" value="1"/>
</dbReference>